<dbReference type="InterPro" id="IPR016024">
    <property type="entry name" value="ARM-type_fold"/>
</dbReference>
<protein>
    <submittedName>
        <fullName evidence="1">Uncharacterized protein</fullName>
    </submittedName>
</protein>
<accession>A0AAE0FCN2</accession>
<proteinExistence type="predicted"/>
<keyword evidence="2" id="KW-1185">Reference proteome</keyword>
<gene>
    <name evidence="1" type="ORF">CYMTET_33563</name>
</gene>
<dbReference type="Proteomes" id="UP001190700">
    <property type="component" value="Unassembled WGS sequence"/>
</dbReference>
<dbReference type="SUPFAM" id="SSF48371">
    <property type="entry name" value="ARM repeat"/>
    <property type="match status" value="1"/>
</dbReference>
<sequence length="1846" mass="204322">MTDAGALAKVEEARSGLSAPNRKIVMSLGLFPGDFDKLQSAEKFLQLPPTTDPAKVYETLCQFPYAVRIGLASAWANKHKAELSLHAVISWLTQDVENEPLEIDLPDDLTLLFPPQQTSVPRSYDKHQLGLHMAAATRPRTPLGCGGTHEALKASLASPSLFLKKLAAKEVLRSEPDEGVLLATFQQATKSVQRKIISNAIRFRRVHFLRELMPLLVAKSHDVAAPVLHACDADTVGVHLDVLKTCKQLEWRQMWKFHPKIVLNLLRSELETGSVDGEIAAVKTWATWKPRLVHSGRVYQGLCAQQLLLLMDAQPLKLAPSAICTALRACSCKALPPAMVIPMLESHVQTLDNGLKVLSVAAVLGEKRSIPEVVSLQMTLLQPPNAERFRHSVLNTGLLIPFISQFLDACTPGLLDEFKETETFRFVSDLLMEMVKHGSIAQKLEALKVTNAFMMRHAPTPEALGLKLDSKMLCQLIKSRQISEAINTWCTQCLPYPLAAVKSVVESIMQALAQKVTKACTPVAQKLLLLRDGLTQLATECTSLVKSMTELARRYSAVWPELETLPMSIANTELSQPTLSLCRTMLGDLPNSHSAMQVLDDESARGSLRVLRALWRSAAEETEEYLRELMQKVVKAYEEASPYKKGTHAARGSMWSNARTHLGRGLYIMKNSMLTSLPLQNPPPGSAQPPPSPLLTREVRGSQRLLLKPERYMELVQLLVGAMEKASAHVREGLAAPEMAQADKARYEDELKALPACLLVDYAKFVKAAWGDPRYAAQVPEMLKTYALLLAGAGKALPAATEGDAMAEEPFRSVVQKSAGADLCLDTQMLQYITAEETLKAERAALLQHLLELRATQNHHQADAIITASTMPRPMRKWLVGEYLGDGVGGWVSIPTKWQLRMLKHADVADPAVRKLMVETLGNRTKREERTEGLLTMLASTCKSESPDMVLTALRILRNKLKNETKTSRMSILECLKDELADYDQCNTGRLLKILDTAVIPEGGDSGMGEGAPGETLGKKVMEVLKLMLQDAMQSGNKDELSDIFPEMASNILDHALNVAPRLPCGRLSPDALIYVTGCLEMMWMLAEHEHGPLGARHCYNPLRNHCYFIKLSLPRGITEQKTFVNHVLQVLHDDLVRRCHAPNFEAAASLLSNDPCTLPSGQPSHLSERASEEALALERHWLSVYTSLAQLLPEADPRRTTWGAWQFPVLRRALTDVVHLHEALATRCVTLAAAPAKEKAGTHAADFEERLCALECFLSDKCMGGNAGEEWADVAVLRRAVENRISLSVDRPSARSLHSFLQLYRAKPPRRSDIPGVSFPAGVAAASPRRARHQMRAAAVSRLLRISPDTMHLPLVHRFCVRFRDDLLPAHLVPRPLPATESKSRAACTPTWREADQLYAPRDPSRAGTEMWSLPVCFGLQRVLAQHIETHGRVLRDKVVDARLGSETRSKAMRHLSCLPHMMLPDLAQLMSNSLVAPDAGGEGGEADGGKLPQSVLQSLLKGAMRCDEPLVGFRYLLSPEVLEHTSIAVVMQVLHKAVKLVREEEIVKFAGGVLKVKSKTIQKVTVSKSLLRLLSHGGDEGMHVMLHYWGRKELHRDIRIVILQTGLELLSVPGLATKAFGVFEDAAKRPELGAVVQATLLQAVPKSQHVRQYFEKVVLRLCSAEVDIELRSVATTYLSKWVLAEDPGSTDYILMSAVNKLADWLQDLQHTDWADLDNKDTCRRNSELNERLVSHLLQFVANASTESIMTAALKVLEKTAEVWVECIVNTPLNMKRARGAAHQRLEFLIKAMHVARFAPKEKGPIWKEGTQAIDKRLKALKEHLDVERKAIRTTASALSLLPAC</sequence>
<evidence type="ECO:0000313" key="2">
    <source>
        <dbReference type="Proteomes" id="UP001190700"/>
    </source>
</evidence>
<name>A0AAE0FCN2_9CHLO</name>
<evidence type="ECO:0000313" key="1">
    <source>
        <dbReference type="EMBL" id="KAK3257347.1"/>
    </source>
</evidence>
<organism evidence="1 2">
    <name type="scientific">Cymbomonas tetramitiformis</name>
    <dbReference type="NCBI Taxonomy" id="36881"/>
    <lineage>
        <taxon>Eukaryota</taxon>
        <taxon>Viridiplantae</taxon>
        <taxon>Chlorophyta</taxon>
        <taxon>Pyramimonadophyceae</taxon>
        <taxon>Pyramimonadales</taxon>
        <taxon>Pyramimonadaceae</taxon>
        <taxon>Cymbomonas</taxon>
    </lineage>
</organism>
<reference evidence="1 2" key="1">
    <citation type="journal article" date="2015" name="Genome Biol. Evol.">
        <title>Comparative Genomics of a Bacterivorous Green Alga Reveals Evolutionary Causalities and Consequences of Phago-Mixotrophic Mode of Nutrition.</title>
        <authorList>
            <person name="Burns J.A."/>
            <person name="Paasch A."/>
            <person name="Narechania A."/>
            <person name="Kim E."/>
        </authorList>
    </citation>
    <scope>NUCLEOTIDE SEQUENCE [LARGE SCALE GENOMIC DNA]</scope>
    <source>
        <strain evidence="1 2">PLY_AMNH</strain>
    </source>
</reference>
<comment type="caution">
    <text evidence="1">The sequence shown here is derived from an EMBL/GenBank/DDBJ whole genome shotgun (WGS) entry which is preliminary data.</text>
</comment>
<dbReference type="EMBL" id="LGRX02020619">
    <property type="protein sequence ID" value="KAK3257347.1"/>
    <property type="molecule type" value="Genomic_DNA"/>
</dbReference>